<accession>A0A0M0LQR9</accession>
<name>A0A0M0LQR9_9EUKA</name>
<comment type="caution">
    <text evidence="2">The sequence shown here is derived from an EMBL/GenBank/DDBJ whole genome shotgun (WGS) entry which is preliminary data.</text>
</comment>
<feature type="chain" id="PRO_5005603540" evidence="1">
    <location>
        <begin position="18"/>
        <end position="245"/>
    </location>
</feature>
<keyword evidence="1" id="KW-0732">Signal</keyword>
<evidence type="ECO:0000313" key="2">
    <source>
        <dbReference type="EMBL" id="KOO53068.1"/>
    </source>
</evidence>
<dbReference type="AlphaFoldDB" id="A0A0M0LQR9"/>
<feature type="signal peptide" evidence="1">
    <location>
        <begin position="1"/>
        <end position="17"/>
    </location>
</feature>
<organism evidence="2 3">
    <name type="scientific">Chrysochromulina tobinii</name>
    <dbReference type="NCBI Taxonomy" id="1460289"/>
    <lineage>
        <taxon>Eukaryota</taxon>
        <taxon>Haptista</taxon>
        <taxon>Haptophyta</taxon>
        <taxon>Prymnesiophyceae</taxon>
        <taxon>Prymnesiales</taxon>
        <taxon>Chrysochromulinaceae</taxon>
        <taxon>Chrysochromulina</taxon>
    </lineage>
</organism>
<dbReference type="Proteomes" id="UP000037460">
    <property type="component" value="Unassembled WGS sequence"/>
</dbReference>
<sequence length="245" mass="26295">MLYKLIVAAALIASGDALNVPVAGMSRRAAFAKAAALIPLVPLAAFAELKQASDAEVYGRADAGKLSAARVIERAKAGKLVDGSSSNCQELADIIAVDRRAVQFEKDKLSSMPDDPAQKKVVSDAEKAIEAQIKKLEGLEKSKSCAGLKQASDAEVYERADDNKLGYARVIERAKAGKLVDGSGATCSELEKIIRVDKEAVLFEKDKLEAMPNDPEQKKIVADAEKAIEAQIVKLNNKRKEKKCN</sequence>
<evidence type="ECO:0000256" key="1">
    <source>
        <dbReference type="SAM" id="SignalP"/>
    </source>
</evidence>
<dbReference type="OrthoDB" id="10672086at2759"/>
<gene>
    <name evidence="2" type="ORF">Ctob_014856</name>
</gene>
<evidence type="ECO:0000313" key="3">
    <source>
        <dbReference type="Proteomes" id="UP000037460"/>
    </source>
</evidence>
<keyword evidence="3" id="KW-1185">Reference proteome</keyword>
<dbReference type="EMBL" id="JWZX01000395">
    <property type="protein sequence ID" value="KOO53068.1"/>
    <property type="molecule type" value="Genomic_DNA"/>
</dbReference>
<reference evidence="3" key="1">
    <citation type="journal article" date="2015" name="PLoS Genet.">
        <title>Genome Sequence and Transcriptome Analyses of Chrysochromulina tobin: Metabolic Tools for Enhanced Algal Fitness in the Prominent Order Prymnesiales (Haptophyceae).</title>
        <authorList>
            <person name="Hovde B.T."/>
            <person name="Deodato C.R."/>
            <person name="Hunsperger H.M."/>
            <person name="Ryken S.A."/>
            <person name="Yost W."/>
            <person name="Jha R.K."/>
            <person name="Patterson J."/>
            <person name="Monnat R.J. Jr."/>
            <person name="Barlow S.B."/>
            <person name="Starkenburg S.R."/>
            <person name="Cattolico R.A."/>
        </authorList>
    </citation>
    <scope>NUCLEOTIDE SEQUENCE</scope>
    <source>
        <strain evidence="3">CCMP291</strain>
    </source>
</reference>
<proteinExistence type="predicted"/>
<protein>
    <submittedName>
        <fullName evidence="2">Uncharacterized protein</fullName>
    </submittedName>
</protein>